<evidence type="ECO:0000256" key="2">
    <source>
        <dbReference type="PROSITE-ProRule" id="PRU00703"/>
    </source>
</evidence>
<dbReference type="InterPro" id="IPR016842">
    <property type="entry name" value="UCP026546_HTH-CBS"/>
</dbReference>
<accession>A0A430JFI1</accession>
<dbReference type="PROSITE" id="PS51371">
    <property type="entry name" value="CBS"/>
    <property type="match status" value="2"/>
</dbReference>
<dbReference type="InterPro" id="IPR000644">
    <property type="entry name" value="CBS_dom"/>
</dbReference>
<dbReference type="InterPro" id="IPR046342">
    <property type="entry name" value="CBS_dom_sf"/>
</dbReference>
<evidence type="ECO:0000313" key="4">
    <source>
        <dbReference type="EMBL" id="RTE09778.1"/>
    </source>
</evidence>
<evidence type="ECO:0000256" key="1">
    <source>
        <dbReference type="ARBA" id="ARBA00022737"/>
    </source>
</evidence>
<sequence length="222" mass="24173">MRTFFCRKEGASIELTARQREIIELVAKFAPITGDRIAELLGVSRPTIRSDLAVLVMLRHIDAKPKVGYFLGTAEHQGQSPYKAIETLKVKDVMNIPVVMRETGTVSDAIVTLFLENVGSLLIVNQEGALVGIVSRKDLLKVSLGQTAANAMPVSMVMTRHPNLFTVGPEDSVLEAARKLIHHEVDTLPVVTSVPGQEHNEVAGRITKTTMTKLLLDVALGT</sequence>
<keyword evidence="5" id="KW-1185">Reference proteome</keyword>
<keyword evidence="1" id="KW-0677">Repeat</keyword>
<keyword evidence="2" id="KW-0129">CBS domain</keyword>
<dbReference type="InterPro" id="IPR013196">
    <property type="entry name" value="HTH_11"/>
</dbReference>
<dbReference type="OrthoDB" id="9793615at2"/>
<dbReference type="CDD" id="cd04617">
    <property type="entry name" value="CBS_pair_CcpN"/>
    <property type="match status" value="1"/>
</dbReference>
<dbReference type="RefSeq" id="WP_126141273.1">
    <property type="nucleotide sequence ID" value="NZ_RXHU01000027.1"/>
</dbReference>
<name>A0A430JFI1_9BACL</name>
<dbReference type="PANTHER" id="PTHR48108:SF32">
    <property type="entry name" value="TRANSCRIPTIONAL REPRESSOR CCPN"/>
    <property type="match status" value="1"/>
</dbReference>
<dbReference type="Gene3D" id="3.10.580.10">
    <property type="entry name" value="CBS-domain"/>
    <property type="match status" value="1"/>
</dbReference>
<feature type="domain" description="CBS" evidence="3">
    <location>
        <begin position="158"/>
        <end position="222"/>
    </location>
</feature>
<dbReference type="Pfam" id="PF00571">
    <property type="entry name" value="CBS"/>
    <property type="match status" value="2"/>
</dbReference>
<dbReference type="PIRSF" id="PIRSF026546">
    <property type="entry name" value="UCP026546_CBS_YqzB"/>
    <property type="match status" value="1"/>
</dbReference>
<organism evidence="4 5">
    <name type="scientific">Paenibacillus whitsoniae</name>
    <dbReference type="NCBI Taxonomy" id="2496558"/>
    <lineage>
        <taxon>Bacteria</taxon>
        <taxon>Bacillati</taxon>
        <taxon>Bacillota</taxon>
        <taxon>Bacilli</taxon>
        <taxon>Bacillales</taxon>
        <taxon>Paenibacillaceae</taxon>
        <taxon>Paenibacillus</taxon>
    </lineage>
</organism>
<dbReference type="Pfam" id="PF08279">
    <property type="entry name" value="HTH_11"/>
    <property type="match status" value="1"/>
</dbReference>
<reference evidence="4 5" key="1">
    <citation type="submission" date="2018-12" db="EMBL/GenBank/DDBJ databases">
        <title>Bacillus ochoae sp. nov., Paenibacillus whitsoniae sp. nov., Paenibacillus spiritus sp. nov. Isolated from the Mars Exploration Rover during spacecraft assembly.</title>
        <authorList>
            <person name="Seuylemezian A."/>
            <person name="Vaishampayan P."/>
        </authorList>
    </citation>
    <scope>NUCLEOTIDE SEQUENCE [LARGE SCALE GENOMIC DNA]</scope>
    <source>
        <strain evidence="4 5">MER 54</strain>
    </source>
</reference>
<dbReference type="SUPFAM" id="SSF54631">
    <property type="entry name" value="CBS-domain pair"/>
    <property type="match status" value="1"/>
</dbReference>
<dbReference type="AlphaFoldDB" id="A0A430JFI1"/>
<dbReference type="InterPro" id="IPR036390">
    <property type="entry name" value="WH_DNA-bd_sf"/>
</dbReference>
<dbReference type="EMBL" id="RXHU01000027">
    <property type="protein sequence ID" value="RTE09778.1"/>
    <property type="molecule type" value="Genomic_DNA"/>
</dbReference>
<dbReference type="InterPro" id="IPR036388">
    <property type="entry name" value="WH-like_DNA-bd_sf"/>
</dbReference>
<proteinExistence type="predicted"/>
<dbReference type="PANTHER" id="PTHR48108">
    <property type="entry name" value="CBS DOMAIN-CONTAINING PROTEIN CBSX2, CHLOROPLASTIC"/>
    <property type="match status" value="1"/>
</dbReference>
<dbReference type="SUPFAM" id="SSF46785">
    <property type="entry name" value="Winged helix' DNA-binding domain"/>
    <property type="match status" value="1"/>
</dbReference>
<dbReference type="Gene3D" id="1.10.10.10">
    <property type="entry name" value="Winged helix-like DNA-binding domain superfamily/Winged helix DNA-binding domain"/>
    <property type="match status" value="1"/>
</dbReference>
<evidence type="ECO:0000313" key="5">
    <source>
        <dbReference type="Proteomes" id="UP000276128"/>
    </source>
</evidence>
<dbReference type="InterPro" id="IPR051462">
    <property type="entry name" value="CBS_domain-containing"/>
</dbReference>
<comment type="caution">
    <text evidence="4">The sequence shown here is derived from an EMBL/GenBank/DDBJ whole genome shotgun (WGS) entry which is preliminary data.</text>
</comment>
<gene>
    <name evidence="4" type="ORF">EJQ19_11075</name>
</gene>
<evidence type="ECO:0000259" key="3">
    <source>
        <dbReference type="PROSITE" id="PS51371"/>
    </source>
</evidence>
<feature type="domain" description="CBS" evidence="3">
    <location>
        <begin position="90"/>
        <end position="149"/>
    </location>
</feature>
<protein>
    <submittedName>
        <fullName evidence="4">CBS domain-containing protein</fullName>
    </submittedName>
</protein>
<dbReference type="SMART" id="SM00116">
    <property type="entry name" value="CBS"/>
    <property type="match status" value="2"/>
</dbReference>
<dbReference type="Proteomes" id="UP000276128">
    <property type="component" value="Unassembled WGS sequence"/>
</dbReference>